<dbReference type="AlphaFoldDB" id="A0A2H3AK96"/>
<feature type="non-terminal residue" evidence="1">
    <location>
        <position position="99"/>
    </location>
</feature>
<gene>
    <name evidence="1" type="ORF">ARMSODRAFT_966962</name>
</gene>
<proteinExistence type="predicted"/>
<reference evidence="2" key="1">
    <citation type="journal article" date="2017" name="Nat. Ecol. Evol.">
        <title>Genome expansion and lineage-specific genetic innovations in the forest pathogenic fungi Armillaria.</title>
        <authorList>
            <person name="Sipos G."/>
            <person name="Prasanna A.N."/>
            <person name="Walter M.C."/>
            <person name="O'Connor E."/>
            <person name="Balint B."/>
            <person name="Krizsan K."/>
            <person name="Kiss B."/>
            <person name="Hess J."/>
            <person name="Varga T."/>
            <person name="Slot J."/>
            <person name="Riley R."/>
            <person name="Boka B."/>
            <person name="Rigling D."/>
            <person name="Barry K."/>
            <person name="Lee J."/>
            <person name="Mihaltcheva S."/>
            <person name="LaButti K."/>
            <person name="Lipzen A."/>
            <person name="Waldron R."/>
            <person name="Moloney N.M."/>
            <person name="Sperisen C."/>
            <person name="Kredics L."/>
            <person name="Vagvoelgyi C."/>
            <person name="Patrignani A."/>
            <person name="Fitzpatrick D."/>
            <person name="Nagy I."/>
            <person name="Doyle S."/>
            <person name="Anderson J.B."/>
            <person name="Grigoriev I.V."/>
            <person name="Gueldener U."/>
            <person name="Muensterkoetter M."/>
            <person name="Nagy L.G."/>
        </authorList>
    </citation>
    <scope>NUCLEOTIDE SEQUENCE [LARGE SCALE GENOMIC DNA]</scope>
    <source>
        <strain evidence="2">28-4</strain>
    </source>
</reference>
<dbReference type="EMBL" id="KZ293507">
    <property type="protein sequence ID" value="PBK59301.1"/>
    <property type="molecule type" value="Genomic_DNA"/>
</dbReference>
<evidence type="ECO:0000313" key="1">
    <source>
        <dbReference type="EMBL" id="PBK59301.1"/>
    </source>
</evidence>
<organism evidence="1 2">
    <name type="scientific">Armillaria solidipes</name>
    <dbReference type="NCBI Taxonomy" id="1076256"/>
    <lineage>
        <taxon>Eukaryota</taxon>
        <taxon>Fungi</taxon>
        <taxon>Dikarya</taxon>
        <taxon>Basidiomycota</taxon>
        <taxon>Agaricomycotina</taxon>
        <taxon>Agaricomycetes</taxon>
        <taxon>Agaricomycetidae</taxon>
        <taxon>Agaricales</taxon>
        <taxon>Marasmiineae</taxon>
        <taxon>Physalacriaceae</taxon>
        <taxon>Armillaria</taxon>
    </lineage>
</organism>
<name>A0A2H3AK96_9AGAR</name>
<sequence length="99" mass="11081">MAARRVGICERTSSRCSELGSLYPIWHISLASQSLTAFRLIGKNLTGCRGDRQQLNRLGGRYPWSEFAMSETVPVELTRLCVSALFVFFYVKSISTCAL</sequence>
<accession>A0A2H3AK96</accession>
<keyword evidence="2" id="KW-1185">Reference proteome</keyword>
<dbReference type="Proteomes" id="UP000218334">
    <property type="component" value="Unassembled WGS sequence"/>
</dbReference>
<evidence type="ECO:0000313" key="2">
    <source>
        <dbReference type="Proteomes" id="UP000218334"/>
    </source>
</evidence>
<protein>
    <submittedName>
        <fullName evidence="1">Uncharacterized protein</fullName>
    </submittedName>
</protein>